<evidence type="ECO:0000256" key="1">
    <source>
        <dbReference type="SAM" id="Phobius"/>
    </source>
</evidence>
<name>A0A8D8HT55_CULPI</name>
<proteinExistence type="predicted"/>
<dbReference type="EMBL" id="HBUE01223753">
    <property type="protein sequence ID" value="CAG6540913.1"/>
    <property type="molecule type" value="Transcribed_RNA"/>
</dbReference>
<accession>A0A8D8HT55</accession>
<keyword evidence="1" id="KW-0812">Transmembrane</keyword>
<organism evidence="2">
    <name type="scientific">Culex pipiens</name>
    <name type="common">House mosquito</name>
    <dbReference type="NCBI Taxonomy" id="7175"/>
    <lineage>
        <taxon>Eukaryota</taxon>
        <taxon>Metazoa</taxon>
        <taxon>Ecdysozoa</taxon>
        <taxon>Arthropoda</taxon>
        <taxon>Hexapoda</taxon>
        <taxon>Insecta</taxon>
        <taxon>Pterygota</taxon>
        <taxon>Neoptera</taxon>
        <taxon>Endopterygota</taxon>
        <taxon>Diptera</taxon>
        <taxon>Nematocera</taxon>
        <taxon>Culicoidea</taxon>
        <taxon>Culicidae</taxon>
        <taxon>Culicinae</taxon>
        <taxon>Culicini</taxon>
        <taxon>Culex</taxon>
        <taxon>Culex</taxon>
    </lineage>
</organism>
<dbReference type="EMBL" id="HBUE01088962">
    <property type="protein sequence ID" value="CAG6480650.1"/>
    <property type="molecule type" value="Transcribed_RNA"/>
</dbReference>
<sequence>MKFLNLIQNVFDIQACYMQLICSFCFAVKFITFSGLIKKTYFVIFLSLDEIKKKRKIIKHVFAAIKCWIQRLSLTNKQNKQNFVVFIISVCVTAVKLRRKN</sequence>
<evidence type="ECO:0000313" key="2">
    <source>
        <dbReference type="EMBL" id="CAG6540913.1"/>
    </source>
</evidence>
<reference evidence="2" key="1">
    <citation type="submission" date="2021-05" db="EMBL/GenBank/DDBJ databases">
        <authorList>
            <person name="Alioto T."/>
            <person name="Alioto T."/>
            <person name="Gomez Garrido J."/>
        </authorList>
    </citation>
    <scope>NUCLEOTIDE SEQUENCE</scope>
</reference>
<dbReference type="EMBL" id="HBUE01088963">
    <property type="protein sequence ID" value="CAG6480651.1"/>
    <property type="molecule type" value="Transcribed_RNA"/>
</dbReference>
<keyword evidence="1" id="KW-1133">Transmembrane helix</keyword>
<dbReference type="EMBL" id="HBUE01330421">
    <property type="protein sequence ID" value="CAG6592984.1"/>
    <property type="molecule type" value="Transcribed_RNA"/>
</dbReference>
<dbReference type="EMBL" id="HBUE01088960">
    <property type="protein sequence ID" value="CAG6480649.1"/>
    <property type="molecule type" value="Transcribed_RNA"/>
</dbReference>
<protein>
    <submittedName>
        <fullName evidence="2">(northern house mosquito) hypothetical protein</fullName>
    </submittedName>
</protein>
<feature type="transmembrane region" description="Helical" evidence="1">
    <location>
        <begin position="17"/>
        <end position="37"/>
    </location>
</feature>
<dbReference type="AlphaFoldDB" id="A0A8D8HT55"/>
<keyword evidence="1" id="KW-0472">Membrane</keyword>